<dbReference type="GO" id="GO:0051453">
    <property type="term" value="P:regulation of intracellular pH"/>
    <property type="evidence" value="ECO:0007669"/>
    <property type="project" value="TreeGrafter"/>
</dbReference>
<feature type="transmembrane region" description="Helical" evidence="10">
    <location>
        <begin position="6"/>
        <end position="24"/>
    </location>
</feature>
<evidence type="ECO:0000256" key="10">
    <source>
        <dbReference type="SAM" id="Phobius"/>
    </source>
</evidence>
<feature type="transmembrane region" description="Helical" evidence="10">
    <location>
        <begin position="70"/>
        <end position="89"/>
    </location>
</feature>
<evidence type="ECO:0000256" key="4">
    <source>
        <dbReference type="ARBA" id="ARBA00022692"/>
    </source>
</evidence>
<evidence type="ECO:0000256" key="6">
    <source>
        <dbReference type="ARBA" id="ARBA00023053"/>
    </source>
</evidence>
<evidence type="ECO:0000256" key="3">
    <source>
        <dbReference type="ARBA" id="ARBA00022475"/>
    </source>
</evidence>
<keyword evidence="4 10" id="KW-0812">Transmembrane</keyword>
<proteinExistence type="predicted"/>
<feature type="transmembrane region" description="Helical" evidence="10">
    <location>
        <begin position="320"/>
        <end position="341"/>
    </location>
</feature>
<keyword evidence="8 10" id="KW-0472">Membrane</keyword>
<feature type="transmembrane region" description="Helical" evidence="10">
    <location>
        <begin position="31"/>
        <end position="50"/>
    </location>
</feature>
<dbReference type="SMART" id="SM00100">
    <property type="entry name" value="cNMP"/>
    <property type="match status" value="1"/>
</dbReference>
<comment type="subcellular location">
    <subcellularLocation>
        <location evidence="1">Cell membrane</location>
        <topology evidence="1">Multi-pass membrane protein</topology>
    </subcellularLocation>
</comment>
<dbReference type="Pfam" id="PF00999">
    <property type="entry name" value="Na_H_Exchanger"/>
    <property type="match status" value="1"/>
</dbReference>
<dbReference type="Gene3D" id="6.10.140.1330">
    <property type="match status" value="1"/>
</dbReference>
<keyword evidence="5 10" id="KW-1133">Transmembrane helix</keyword>
<keyword evidence="3" id="KW-1003">Cell membrane</keyword>
<keyword evidence="13" id="KW-1185">Reference proteome</keyword>
<dbReference type="PANTHER" id="PTHR10110:SF86">
    <property type="entry name" value="SODIUM_HYDROGEN EXCHANGER 7"/>
    <property type="match status" value="1"/>
</dbReference>
<evidence type="ECO:0000313" key="13">
    <source>
        <dbReference type="Proteomes" id="UP000193963"/>
    </source>
</evidence>
<feature type="transmembrane region" description="Helical" evidence="10">
    <location>
        <begin position="361"/>
        <end position="380"/>
    </location>
</feature>
<dbReference type="InterPro" id="IPR018490">
    <property type="entry name" value="cNMP-bd_dom_sf"/>
</dbReference>
<dbReference type="GO" id="GO:0015385">
    <property type="term" value="F:sodium:proton antiporter activity"/>
    <property type="evidence" value="ECO:0007669"/>
    <property type="project" value="InterPro"/>
</dbReference>
<sequence length="836" mass="91742">MDIVLITTVISSLFLVIGFAEPLAARLRLPFSVILASLGILIGVGAIFLLRTELTDALNPVAEAILGLPIRSNVFLYVFLPTLLFQATLGMDLRRMLDDWVPILMLAVVAVVAATLSVGYALSWVSTLPLAACLLVGAIISTTDPSAVVSIFRSISAPRRLSRIIEGESLLNDAAAIALFGLFMGFVMLGVPDPKLGDALARFPFLIGGGAVTGWLAARIALGIMGMFGRHELAQISISVSLPYLAYIGAEQSVGASGVIAVVAAGLTLNLTGPGRLPPQAWTNLRELWDVLAHWAGALIFILAALLVPRLLEEVRIEDFVQVAVVILAAIFARALILFVLLPLLSALKLSPKVEQPYRVAILWGGLRGAVTLALALAVTESYRVPDDVQRVVGILATGFTLFTLLAQGTTLRWIIGKLGLDRLSPIDEALSRQVVAVSLQQVREDLARTTENYELGRDTVRTEAKRFGERLQEAVRLAEDSADILDRDRITLGLIALAGHERDTILARVRERTISARMAERVLADADRLIEGARSNGRNGYNRAARRSVAYGRAFRVAVFLNARLRLSRPLAQLTAAHFELLLSQRLVLRDLGSFITGRIRRIHGKRVSDLLSGLLARRIEMVETALEGLRLQYPGYAEELERRFIRRTALRLEEREYAAMREDALIGAEVYTKLMADLDLRRAAAEERPSLDFALRRIELVRQIPLFAGLNERDLKRLSRVLRSRHANAGDVIVRRDGAAKSVFFIASGAAEVETAGQTWRLGRGEMFGQMSILMKKTLRSEVRAIAPSTLLELDEVRFRRLLSRSKPLQEAVRASAKKRGISPEELFGETEAA</sequence>
<keyword evidence="7" id="KW-0406">Ion transport</keyword>
<dbReference type="AlphaFoldDB" id="A0A1X7A9S9"/>
<dbReference type="InterPro" id="IPR006153">
    <property type="entry name" value="Cation/H_exchanger_TM"/>
</dbReference>
<dbReference type="PROSITE" id="PS50042">
    <property type="entry name" value="CNMP_BINDING_3"/>
    <property type="match status" value="1"/>
</dbReference>
<dbReference type="Pfam" id="PF00027">
    <property type="entry name" value="cNMP_binding"/>
    <property type="match status" value="1"/>
</dbReference>
<feature type="transmembrane region" description="Helical" evidence="10">
    <location>
        <begin position="291"/>
        <end position="308"/>
    </location>
</feature>
<accession>A0A1X7A9S9</accession>
<evidence type="ECO:0000256" key="5">
    <source>
        <dbReference type="ARBA" id="ARBA00022989"/>
    </source>
</evidence>
<dbReference type="InterPro" id="IPR014710">
    <property type="entry name" value="RmlC-like_jellyroll"/>
</dbReference>
<feature type="transmembrane region" description="Helical" evidence="10">
    <location>
        <begin position="244"/>
        <end position="271"/>
    </location>
</feature>
<dbReference type="RefSeq" id="WP_085890120.1">
    <property type="nucleotide sequence ID" value="NZ_FWFN01000011.1"/>
</dbReference>
<dbReference type="InterPro" id="IPR018422">
    <property type="entry name" value="Cation/H_exchanger_CPA1"/>
</dbReference>
<dbReference type="PANTHER" id="PTHR10110">
    <property type="entry name" value="SODIUM/HYDROGEN EXCHANGER"/>
    <property type="match status" value="1"/>
</dbReference>
<feature type="transmembrane region" description="Helical" evidence="10">
    <location>
        <begin position="101"/>
        <end position="122"/>
    </location>
</feature>
<feature type="transmembrane region" description="Helical" evidence="10">
    <location>
        <begin position="203"/>
        <end position="224"/>
    </location>
</feature>
<feature type="transmembrane region" description="Helical" evidence="10">
    <location>
        <begin position="170"/>
        <end position="191"/>
    </location>
</feature>
<protein>
    <submittedName>
        <fullName evidence="12">Na(+)/H(+) antiporter NhaG</fullName>
    </submittedName>
</protein>
<keyword evidence="6" id="KW-0915">Sodium</keyword>
<dbReference type="OrthoDB" id="9809206at2"/>
<keyword evidence="9" id="KW-0739">Sodium transport</keyword>
<feature type="transmembrane region" description="Helical" evidence="10">
    <location>
        <begin position="392"/>
        <end position="416"/>
    </location>
</feature>
<reference evidence="12 13" key="1">
    <citation type="submission" date="2017-03" db="EMBL/GenBank/DDBJ databases">
        <authorList>
            <person name="Afonso C.L."/>
            <person name="Miller P.J."/>
            <person name="Scott M.A."/>
            <person name="Spackman E."/>
            <person name="Goraichik I."/>
            <person name="Dimitrov K.M."/>
            <person name="Suarez D.L."/>
            <person name="Swayne D.E."/>
        </authorList>
    </citation>
    <scope>NUCLEOTIDE SEQUENCE [LARGE SCALE GENOMIC DNA]</scope>
    <source>
        <strain evidence="12 13">CECT 7751</strain>
    </source>
</reference>
<dbReference type="Proteomes" id="UP000193963">
    <property type="component" value="Unassembled WGS sequence"/>
</dbReference>
<organism evidence="12 13">
    <name type="scientific">Pseudooceanicola marinus</name>
    <dbReference type="NCBI Taxonomy" id="396013"/>
    <lineage>
        <taxon>Bacteria</taxon>
        <taxon>Pseudomonadati</taxon>
        <taxon>Pseudomonadota</taxon>
        <taxon>Alphaproteobacteria</taxon>
        <taxon>Rhodobacterales</taxon>
        <taxon>Paracoccaceae</taxon>
        <taxon>Pseudooceanicola</taxon>
    </lineage>
</organism>
<evidence type="ECO:0000256" key="9">
    <source>
        <dbReference type="ARBA" id="ARBA00023201"/>
    </source>
</evidence>
<feature type="transmembrane region" description="Helical" evidence="10">
    <location>
        <begin position="128"/>
        <end position="149"/>
    </location>
</feature>
<dbReference type="Gene3D" id="2.60.120.10">
    <property type="entry name" value="Jelly Rolls"/>
    <property type="match status" value="1"/>
</dbReference>
<dbReference type="GO" id="GO:0015386">
    <property type="term" value="F:potassium:proton antiporter activity"/>
    <property type="evidence" value="ECO:0007669"/>
    <property type="project" value="TreeGrafter"/>
</dbReference>
<evidence type="ECO:0000259" key="11">
    <source>
        <dbReference type="PROSITE" id="PS50042"/>
    </source>
</evidence>
<dbReference type="CDD" id="cd00038">
    <property type="entry name" value="CAP_ED"/>
    <property type="match status" value="1"/>
</dbReference>
<keyword evidence="2" id="KW-0813">Transport</keyword>
<evidence type="ECO:0000313" key="12">
    <source>
        <dbReference type="EMBL" id="SLN74070.1"/>
    </source>
</evidence>
<dbReference type="GO" id="GO:0005886">
    <property type="term" value="C:plasma membrane"/>
    <property type="evidence" value="ECO:0007669"/>
    <property type="project" value="UniProtKB-SubCell"/>
</dbReference>
<feature type="domain" description="Cyclic nucleotide-binding" evidence="11">
    <location>
        <begin position="708"/>
        <end position="822"/>
    </location>
</feature>
<evidence type="ECO:0000256" key="2">
    <source>
        <dbReference type="ARBA" id="ARBA00022448"/>
    </source>
</evidence>
<evidence type="ECO:0000256" key="7">
    <source>
        <dbReference type="ARBA" id="ARBA00023065"/>
    </source>
</evidence>
<dbReference type="SUPFAM" id="SSF51206">
    <property type="entry name" value="cAMP-binding domain-like"/>
    <property type="match status" value="1"/>
</dbReference>
<dbReference type="EMBL" id="FWFN01000011">
    <property type="protein sequence ID" value="SLN74070.1"/>
    <property type="molecule type" value="Genomic_DNA"/>
</dbReference>
<evidence type="ECO:0000256" key="1">
    <source>
        <dbReference type="ARBA" id="ARBA00004651"/>
    </source>
</evidence>
<dbReference type="GO" id="GO:0098719">
    <property type="term" value="P:sodium ion import across plasma membrane"/>
    <property type="evidence" value="ECO:0007669"/>
    <property type="project" value="TreeGrafter"/>
</dbReference>
<evidence type="ECO:0000256" key="8">
    <source>
        <dbReference type="ARBA" id="ARBA00023136"/>
    </source>
</evidence>
<name>A0A1X7A9S9_9RHOB</name>
<dbReference type="InterPro" id="IPR000595">
    <property type="entry name" value="cNMP-bd_dom"/>
</dbReference>
<gene>
    <name evidence="12" type="primary">nhaG</name>
    <name evidence="12" type="ORF">PSM7751_04111</name>
</gene>